<reference evidence="1" key="1">
    <citation type="submission" date="2021-06" db="EMBL/GenBank/DDBJ databases">
        <authorList>
            <person name="Kallberg Y."/>
            <person name="Tangrot J."/>
            <person name="Rosling A."/>
        </authorList>
    </citation>
    <scope>NUCLEOTIDE SEQUENCE</scope>
    <source>
        <strain evidence="1">MA461A</strain>
    </source>
</reference>
<feature type="non-terminal residue" evidence="1">
    <location>
        <position position="1"/>
    </location>
</feature>
<comment type="caution">
    <text evidence="1">The sequence shown here is derived from an EMBL/GenBank/DDBJ whole genome shotgun (WGS) entry which is preliminary data.</text>
</comment>
<gene>
    <name evidence="1" type="ORF">RPERSI_LOCUS8542</name>
</gene>
<dbReference type="EMBL" id="CAJVQC010015484">
    <property type="protein sequence ID" value="CAG8667649.1"/>
    <property type="molecule type" value="Genomic_DNA"/>
</dbReference>
<protein>
    <submittedName>
        <fullName evidence="1">21778_t:CDS:1</fullName>
    </submittedName>
</protein>
<accession>A0ACA9NRB6</accession>
<proteinExistence type="predicted"/>
<keyword evidence="2" id="KW-1185">Reference proteome</keyword>
<organism evidence="1 2">
    <name type="scientific">Racocetra persica</name>
    <dbReference type="NCBI Taxonomy" id="160502"/>
    <lineage>
        <taxon>Eukaryota</taxon>
        <taxon>Fungi</taxon>
        <taxon>Fungi incertae sedis</taxon>
        <taxon>Mucoromycota</taxon>
        <taxon>Glomeromycotina</taxon>
        <taxon>Glomeromycetes</taxon>
        <taxon>Diversisporales</taxon>
        <taxon>Gigasporaceae</taxon>
        <taxon>Racocetra</taxon>
    </lineage>
</organism>
<sequence>KVEGEKKLIESDKEERMDFDEVPEDSGDEPLDDVISLIEDNTESIGNYNSRSVVINDQLRNSETIDRNSPIFDAQEFIKVIESQEPKLKGLFNAFFLAINPEGKNQQTKELTIQIPSATSIPQIAHMATILFNTEKTPPILFYSQSGFLVHNSNSVDSVLLKTILWEQYIISFANSYNFEKINWKWIHDIIFANESELIESLVVYSYDANIFERYRCQFDQTKLIDLIELDLKNMNNYIEAIKTFIGVMKRLNQHNYDKILLAFISNIHYWKLIRHSIIDILRSHLNTFDEYPVENFHSLLQYHTNIKVNTAKSLRYNALFIDNLQQNNDFIESFVPKRNYPYTKKDLDELVKVTAIFFLDLFENI</sequence>
<dbReference type="Proteomes" id="UP000789920">
    <property type="component" value="Unassembled WGS sequence"/>
</dbReference>
<evidence type="ECO:0000313" key="1">
    <source>
        <dbReference type="EMBL" id="CAG8667649.1"/>
    </source>
</evidence>
<name>A0ACA9NRB6_9GLOM</name>
<evidence type="ECO:0000313" key="2">
    <source>
        <dbReference type="Proteomes" id="UP000789920"/>
    </source>
</evidence>